<dbReference type="EMBL" id="BLLF01000003">
    <property type="protein sequence ID" value="GFH05609.1"/>
    <property type="molecule type" value="Genomic_DNA"/>
</dbReference>
<accession>A0A699YI44</accession>
<dbReference type="AlphaFoldDB" id="A0A699YI44"/>
<gene>
    <name evidence="1" type="ORF">HaLaN_00101</name>
</gene>
<feature type="non-terminal residue" evidence="1">
    <location>
        <position position="1"/>
    </location>
</feature>
<name>A0A699YI44_HAELA</name>
<reference evidence="1 2" key="1">
    <citation type="submission" date="2020-02" db="EMBL/GenBank/DDBJ databases">
        <title>Draft genome sequence of Haematococcus lacustris strain NIES-144.</title>
        <authorList>
            <person name="Morimoto D."/>
            <person name="Nakagawa S."/>
            <person name="Yoshida T."/>
            <person name="Sawayama S."/>
        </authorList>
    </citation>
    <scope>NUCLEOTIDE SEQUENCE [LARGE SCALE GENOMIC DNA]</scope>
    <source>
        <strain evidence="1 2">NIES-144</strain>
    </source>
</reference>
<feature type="non-terminal residue" evidence="1">
    <location>
        <position position="232"/>
    </location>
</feature>
<sequence length="232" mass="25570">TNHHAPSLHPFHYAPTPFNSSSPQHTLGAPARAIDVAAMCHARALAALVWLWAAGAAHAEDTFVQGVDKGLIGASLLFVKLRPSQKRTKKMLHNKASTAVLGRMMLKLCAAHGQNCSRFPDVCLQTQLPPLSIDVVDRDTAVISTPSTSMVTDFLLQQQEVYEVQTAGTKDIHRRKGDPPLQELKSRLARAAREQKQKRNVAYIKSLAKRQGIQLPSRKRAIKRLHDGKAEL</sequence>
<dbReference type="Proteomes" id="UP000485058">
    <property type="component" value="Unassembled WGS sequence"/>
</dbReference>
<comment type="caution">
    <text evidence="1">The sequence shown here is derived from an EMBL/GenBank/DDBJ whole genome shotgun (WGS) entry which is preliminary data.</text>
</comment>
<evidence type="ECO:0000313" key="1">
    <source>
        <dbReference type="EMBL" id="GFH05609.1"/>
    </source>
</evidence>
<evidence type="ECO:0000313" key="2">
    <source>
        <dbReference type="Proteomes" id="UP000485058"/>
    </source>
</evidence>
<organism evidence="1 2">
    <name type="scientific">Haematococcus lacustris</name>
    <name type="common">Green alga</name>
    <name type="synonym">Haematococcus pluvialis</name>
    <dbReference type="NCBI Taxonomy" id="44745"/>
    <lineage>
        <taxon>Eukaryota</taxon>
        <taxon>Viridiplantae</taxon>
        <taxon>Chlorophyta</taxon>
        <taxon>core chlorophytes</taxon>
        <taxon>Chlorophyceae</taxon>
        <taxon>CS clade</taxon>
        <taxon>Chlamydomonadales</taxon>
        <taxon>Haematococcaceae</taxon>
        <taxon>Haematococcus</taxon>
    </lineage>
</organism>
<keyword evidence="2" id="KW-1185">Reference proteome</keyword>
<proteinExistence type="predicted"/>
<protein>
    <submittedName>
        <fullName evidence="1">Uncharacterized protein</fullName>
    </submittedName>
</protein>